<accession>T1CK00</accession>
<feature type="non-terminal residue" evidence="2">
    <location>
        <position position="1"/>
    </location>
</feature>
<dbReference type="CDD" id="cd04301">
    <property type="entry name" value="NAT_SF"/>
    <property type="match status" value="1"/>
</dbReference>
<evidence type="ECO:0000259" key="1">
    <source>
        <dbReference type="PROSITE" id="PS51186"/>
    </source>
</evidence>
<comment type="caution">
    <text evidence="2">The sequence shown here is derived from an EMBL/GenBank/DDBJ whole genome shotgun (WGS) entry which is preliminary data.</text>
</comment>
<keyword evidence="2" id="KW-0808">Transferase</keyword>
<dbReference type="PROSITE" id="PS51186">
    <property type="entry name" value="GNAT"/>
    <property type="match status" value="1"/>
</dbReference>
<proteinExistence type="predicted"/>
<dbReference type="SUPFAM" id="SSF55729">
    <property type="entry name" value="Acyl-CoA N-acyltransferases (Nat)"/>
    <property type="match status" value="1"/>
</dbReference>
<dbReference type="AlphaFoldDB" id="T1CK00"/>
<gene>
    <name evidence="2" type="ORF">B2A_00518</name>
</gene>
<dbReference type="InterPro" id="IPR000182">
    <property type="entry name" value="GNAT_dom"/>
</dbReference>
<name>T1CK00_9ZZZZ</name>
<organism evidence="2">
    <name type="scientific">mine drainage metagenome</name>
    <dbReference type="NCBI Taxonomy" id="410659"/>
    <lineage>
        <taxon>unclassified sequences</taxon>
        <taxon>metagenomes</taxon>
        <taxon>ecological metagenomes</taxon>
    </lineage>
</organism>
<reference evidence="2" key="1">
    <citation type="submission" date="2013-08" db="EMBL/GenBank/DDBJ databases">
        <authorList>
            <person name="Mendez C."/>
            <person name="Richter M."/>
            <person name="Ferrer M."/>
            <person name="Sanchez J."/>
        </authorList>
    </citation>
    <scope>NUCLEOTIDE SEQUENCE</scope>
</reference>
<sequence>SAPLGTVPPPTRFAERVRRLVREDTAPLDALARGSSDEMAASYVGLDPGAETIFGGFDGPELVAIARASVRRPSVWFVSGVYVRPELRNRGWGKAVTRAVMTAAGAVGAFTALYVREDRGDARTAYEQLGFQPIARRVLLDCGAPPPP</sequence>
<evidence type="ECO:0000313" key="2">
    <source>
        <dbReference type="EMBL" id="EQD68225.1"/>
    </source>
</evidence>
<feature type="domain" description="N-acetyltransferase" evidence="1">
    <location>
        <begin position="15"/>
        <end position="148"/>
    </location>
</feature>
<reference evidence="2" key="2">
    <citation type="journal article" date="2014" name="ISME J.">
        <title>Microbial stratification in low pH oxic and suboxic macroscopic growths along an acid mine drainage.</title>
        <authorList>
            <person name="Mendez-Garcia C."/>
            <person name="Mesa V."/>
            <person name="Sprenger R.R."/>
            <person name="Richter M."/>
            <person name="Diez M.S."/>
            <person name="Solano J."/>
            <person name="Bargiela R."/>
            <person name="Golyshina O.V."/>
            <person name="Manteca A."/>
            <person name="Ramos J.L."/>
            <person name="Gallego J.R."/>
            <person name="Llorente I."/>
            <person name="Martins Dos Santos V.A."/>
            <person name="Jensen O.N."/>
            <person name="Pelaez A.I."/>
            <person name="Sanchez J."/>
            <person name="Ferrer M."/>
        </authorList>
    </citation>
    <scope>NUCLEOTIDE SEQUENCE</scope>
</reference>
<dbReference type="EMBL" id="AUZZ01000403">
    <property type="protein sequence ID" value="EQD68225.1"/>
    <property type="molecule type" value="Genomic_DNA"/>
</dbReference>
<protein>
    <submittedName>
        <fullName evidence="2">GCN5-related N-acetyltransferase</fullName>
    </submittedName>
</protein>
<dbReference type="GO" id="GO:0016747">
    <property type="term" value="F:acyltransferase activity, transferring groups other than amino-acyl groups"/>
    <property type="evidence" value="ECO:0007669"/>
    <property type="project" value="InterPro"/>
</dbReference>
<dbReference type="InterPro" id="IPR016181">
    <property type="entry name" value="Acyl_CoA_acyltransferase"/>
</dbReference>
<dbReference type="Gene3D" id="3.40.630.30">
    <property type="match status" value="1"/>
</dbReference>
<dbReference type="Pfam" id="PF00583">
    <property type="entry name" value="Acetyltransf_1"/>
    <property type="match status" value="1"/>
</dbReference>